<evidence type="ECO:0000313" key="2">
    <source>
        <dbReference type="Proteomes" id="UP000789525"/>
    </source>
</evidence>
<keyword evidence="2" id="KW-1185">Reference proteome</keyword>
<sequence>PNTSVEPYHSVRMLCRIRSSTRTFPRRNLTPSTYRFQTKRWNSTNIYGQETVELKYDVAHGSSSHSEEADPSKTFGHFQGNSLNDSEWTPSVEGEISLLGHSMGGKVAMTLALHPDTPQGLLKNLIVEDVSPIKGRLSKEFTGYAKAMRRIMNMNLKDRKEADEVLKEIEPDITVRQFLLTNVSAASSPGAPLSFRVPPDIIADSMENLGDFPFSSSSGDEEVVFDRPTLVIRGKKSNYIKDSNLPAFSKFFPNHRLAELDTGHWAAISGDQQVYKAEEWQLFCIFRDDSPPRRMFSVTASPDISTVQLGRLIAAGLPRQTPGPESTSLILWKLNQPIPSHAIDEELPMRLVDLPQSATILAPHMVMRRIMNMNLKDRKEADE</sequence>
<proteinExistence type="predicted"/>
<protein>
    <submittedName>
        <fullName evidence="1">646_t:CDS:1</fullName>
    </submittedName>
</protein>
<name>A0ACA9NQT0_9GLOM</name>
<organism evidence="1 2">
    <name type="scientific">Acaulospora colombiana</name>
    <dbReference type="NCBI Taxonomy" id="27376"/>
    <lineage>
        <taxon>Eukaryota</taxon>
        <taxon>Fungi</taxon>
        <taxon>Fungi incertae sedis</taxon>
        <taxon>Mucoromycota</taxon>
        <taxon>Glomeromycotina</taxon>
        <taxon>Glomeromycetes</taxon>
        <taxon>Diversisporales</taxon>
        <taxon>Acaulosporaceae</taxon>
        <taxon>Acaulospora</taxon>
    </lineage>
</organism>
<reference evidence="1" key="1">
    <citation type="submission" date="2021-06" db="EMBL/GenBank/DDBJ databases">
        <authorList>
            <person name="Kallberg Y."/>
            <person name="Tangrot J."/>
            <person name="Rosling A."/>
        </authorList>
    </citation>
    <scope>NUCLEOTIDE SEQUENCE</scope>
    <source>
        <strain evidence="1">CL356</strain>
    </source>
</reference>
<dbReference type="Proteomes" id="UP000789525">
    <property type="component" value="Unassembled WGS sequence"/>
</dbReference>
<comment type="caution">
    <text evidence="1">The sequence shown here is derived from an EMBL/GenBank/DDBJ whole genome shotgun (WGS) entry which is preliminary data.</text>
</comment>
<accession>A0ACA9NQT0</accession>
<dbReference type="EMBL" id="CAJVPT010024639">
    <property type="protein sequence ID" value="CAG8671287.1"/>
    <property type="molecule type" value="Genomic_DNA"/>
</dbReference>
<feature type="non-terminal residue" evidence="1">
    <location>
        <position position="1"/>
    </location>
</feature>
<gene>
    <name evidence="1" type="ORF">ACOLOM_LOCUS8960</name>
</gene>
<evidence type="ECO:0000313" key="1">
    <source>
        <dbReference type="EMBL" id="CAG8671287.1"/>
    </source>
</evidence>
<feature type="non-terminal residue" evidence="1">
    <location>
        <position position="383"/>
    </location>
</feature>